<comment type="caution">
    <text evidence="4">The sequence shown here is derived from an EMBL/GenBank/DDBJ whole genome shotgun (WGS) entry which is preliminary data.</text>
</comment>
<evidence type="ECO:0000313" key="4">
    <source>
        <dbReference type="EMBL" id="RAO74158.1"/>
    </source>
</evidence>
<dbReference type="OrthoDB" id="654211at2759"/>
<evidence type="ECO:0000259" key="3">
    <source>
        <dbReference type="Pfam" id="PF20737"/>
    </source>
</evidence>
<feature type="domain" description="Non-reducing end beta-L-arabinofuranosidase-like GH127 C-terminal" evidence="3">
    <location>
        <begin position="519"/>
        <end position="624"/>
    </location>
</feature>
<dbReference type="InterPro" id="IPR049046">
    <property type="entry name" value="Beta-AFase-like_GH127_middle"/>
</dbReference>
<dbReference type="Proteomes" id="UP000249363">
    <property type="component" value="Unassembled WGS sequence"/>
</dbReference>
<sequence length="627" mass="71597">MRLEQAPIDHVKVTSAFWAPIQKRAQKKTVPAMIERQKEQGYWDCLTWKPDPSRKIGIFWESDIFKTVEAACYFLMLEKDESLLVDVEEAVSMIRSAQHPDGYLNSYYTVTGLAGRWTNLRDMHELYCLGHLVEACVAYETLTKSGKLLETVRKAIAHVDSRFGEETGKERGYPGHQEIEIGLLRLYELTKEELFFKVAKYFLMERGRHDDKGEIYFDYEAHRRGGDPYINMFFEMKAWYQFPRDYGYHQADCRFVEASELKGHAVRAMYYVTAATDLYRLTGDENVKAAVDRLWRDMVDRKMYVTGGLGAVRQWEGFGPSYFLYDTEKEGICYTETCACFAMIIWCQRLLRLQLNSEYGDIMELGLYNGFLGAIGLDGVTFYYGNPLRTYTGEPKVRTPWLDCACCPPNVAKLFGLLGTLIYSFDDHLVAIHHYIGSSFNVPGTDIVISQKSQMPWSGDVEVIIKGTTTLALRIPGWAKGYTCSVSGEEKDGYLYIQSPSQLEVKLKFHMEARKVYTNPKTNKDEVCILRGPLVYCIEDVDNDVDVDNVVLTDQPLSEGKPLEIASVNGVVPIIAHGREIVNSQSSLYRSTPWAYSSVEKTLTYVPFFLRANRGGNGGMRVWSKYI</sequence>
<feature type="domain" description="Non-reducing end beta-L-arabinofuranosidase-like GH127 catalytic" evidence="1">
    <location>
        <begin position="10"/>
        <end position="414"/>
    </location>
</feature>
<dbReference type="Pfam" id="PF20736">
    <property type="entry name" value="Glyco_hydro127M"/>
    <property type="match status" value="1"/>
</dbReference>
<reference evidence="4 5" key="1">
    <citation type="journal article" date="2017" name="Biotechnol. Biofuels">
        <title>Differential beta-glucosidase expression as a function of carbon source availability in Talaromyces amestolkiae: a genomic and proteomic approach.</title>
        <authorList>
            <person name="de Eugenio L.I."/>
            <person name="Mendez-Liter J.A."/>
            <person name="Nieto-Dominguez M."/>
            <person name="Alonso L."/>
            <person name="Gil-Munoz J."/>
            <person name="Barriuso J."/>
            <person name="Prieto A."/>
            <person name="Martinez M.J."/>
        </authorList>
    </citation>
    <scope>NUCLEOTIDE SEQUENCE [LARGE SCALE GENOMIC DNA]</scope>
    <source>
        <strain evidence="4 5">CIB</strain>
    </source>
</reference>
<evidence type="ECO:0000313" key="5">
    <source>
        <dbReference type="Proteomes" id="UP000249363"/>
    </source>
</evidence>
<proteinExistence type="predicted"/>
<dbReference type="InterPro" id="IPR008928">
    <property type="entry name" value="6-hairpin_glycosidase_sf"/>
</dbReference>
<organism evidence="4 5">
    <name type="scientific">Talaromyces amestolkiae</name>
    <dbReference type="NCBI Taxonomy" id="1196081"/>
    <lineage>
        <taxon>Eukaryota</taxon>
        <taxon>Fungi</taxon>
        <taxon>Dikarya</taxon>
        <taxon>Ascomycota</taxon>
        <taxon>Pezizomycotina</taxon>
        <taxon>Eurotiomycetes</taxon>
        <taxon>Eurotiomycetidae</taxon>
        <taxon>Eurotiales</taxon>
        <taxon>Trichocomaceae</taxon>
        <taxon>Talaromyces</taxon>
        <taxon>Talaromyces sect. Talaromyces</taxon>
    </lineage>
</organism>
<dbReference type="GO" id="GO:0005975">
    <property type="term" value="P:carbohydrate metabolic process"/>
    <property type="evidence" value="ECO:0007669"/>
    <property type="project" value="InterPro"/>
</dbReference>
<feature type="domain" description="Non-reducing end beta-L-arabinofuranosidase-like GH127 middle" evidence="2">
    <location>
        <begin position="430"/>
        <end position="502"/>
    </location>
</feature>
<dbReference type="AlphaFoldDB" id="A0A364LEB6"/>
<dbReference type="GeneID" id="63799384"/>
<protein>
    <recommendedName>
        <fullName evidence="6">Glycoside hydrolase family 127 protein</fullName>
    </recommendedName>
</protein>
<dbReference type="RefSeq" id="XP_040738672.1">
    <property type="nucleotide sequence ID" value="XM_040872771.1"/>
</dbReference>
<evidence type="ECO:0000259" key="1">
    <source>
        <dbReference type="Pfam" id="PF07944"/>
    </source>
</evidence>
<dbReference type="STRING" id="1196081.A0A364LEB6"/>
<name>A0A364LEB6_TALAM</name>
<keyword evidence="5" id="KW-1185">Reference proteome</keyword>
<dbReference type="PANTHER" id="PTHR43465">
    <property type="entry name" value="DUF1680 DOMAIN PROTEIN (AFU_ORTHOLOGUE AFUA_1G08910)"/>
    <property type="match status" value="1"/>
</dbReference>
<dbReference type="InterPro" id="IPR012878">
    <property type="entry name" value="Beta-AFase-like_GH127_cat"/>
</dbReference>
<dbReference type="Pfam" id="PF20737">
    <property type="entry name" value="Glyco_hydro127C"/>
    <property type="match status" value="1"/>
</dbReference>
<evidence type="ECO:0000259" key="2">
    <source>
        <dbReference type="Pfam" id="PF20736"/>
    </source>
</evidence>
<dbReference type="PANTHER" id="PTHR43465:SF2">
    <property type="entry name" value="DUF1680 DOMAIN PROTEIN (AFU_ORTHOLOGUE AFUA_1G08910)"/>
    <property type="match status" value="1"/>
</dbReference>
<evidence type="ECO:0008006" key="6">
    <source>
        <dbReference type="Google" id="ProtNLM"/>
    </source>
</evidence>
<dbReference type="InterPro" id="IPR049174">
    <property type="entry name" value="Beta-AFase-like"/>
</dbReference>
<dbReference type="SUPFAM" id="SSF48208">
    <property type="entry name" value="Six-hairpin glycosidases"/>
    <property type="match status" value="1"/>
</dbReference>
<dbReference type="Pfam" id="PF07944">
    <property type="entry name" value="Beta-AFase-like_GH127_cat"/>
    <property type="match status" value="1"/>
</dbReference>
<dbReference type="InterPro" id="IPR049049">
    <property type="entry name" value="Beta-AFase-like_GH127_C"/>
</dbReference>
<gene>
    <name evidence="4" type="ORF">BHQ10_010170</name>
</gene>
<dbReference type="EMBL" id="MIKG01000030">
    <property type="protein sequence ID" value="RAO74158.1"/>
    <property type="molecule type" value="Genomic_DNA"/>
</dbReference>
<accession>A0A364LEB6</accession>